<sequence length="775" mass="82575">MGTPESQETHAVELWADRLAKVPTAVEIPSDKRLPRHAATRGGRRPVELFAETATAIRGRARTWNVPPSSVLFAAFGLTLARLTGARTLLIGVGEPGDPVPVRVDVDDDLTPEAFVRGVHESLTWSLGRGDFPLDQVVARLGVQRSGRRHPLVQVLFRIPGHLGQETVGAEPPASRIEEAGTVKPRFDIAVRLDDAGESFTGHLDYAADLWEGGDAERFVLDWSAAVEQLAGATVAGDAGVTLADIRCVSAHSRKILEAVNDTSRVFPESSVDELFREAASRWPAAPAVRDAESALTYAELAAAVAEQARLLRAAGVAEGDTVLISVPRSVAEVVAVLGTLWAGAAYFGADLTQPASHTARILAKASPSAAIVADDVAGRLAPHDVPLVGFWHQGWESGGELVPPARPDTDRRAYIAFTSGSTGAPKGVSIPHRGVIRLVHDSGYLALGPGERSLRLASLAFDASTLELWGTLLTGATLEICPPESLLPTEVGAFLEERRITVAFLTAGLFGLVREFAGASLAGLRHLMTGGDVVPAEHVKKALEENPGLVITNCYGPTENTVVTTSYSVRDPASVDGPVPIGAPVPGTRVYVLDERGRLLMPGAVGELYAAGDGLASGYVEDEAETDRVFGFFSPDVPERLYRTGDLVRIDGDGQLRFLGRADDQVKLRGFRIEPHAISESLRAQEGVEESFVTVTDGDSTDKRLIAAVRLTPGTAITPADLRDRLRDELPSYMVPGLWAVVDQLPVTTTGKIDRRRLGAIARPAGSFAKRQGQ</sequence>
<dbReference type="Proteomes" id="UP001597419">
    <property type="component" value="Unassembled WGS sequence"/>
</dbReference>
<protein>
    <submittedName>
        <fullName evidence="4">Amino acid adenylation domain-containing protein</fullName>
    </submittedName>
</protein>
<evidence type="ECO:0000313" key="5">
    <source>
        <dbReference type="Proteomes" id="UP001597419"/>
    </source>
</evidence>
<keyword evidence="5" id="KW-1185">Reference proteome</keyword>
<dbReference type="PANTHER" id="PTHR45527">
    <property type="entry name" value="NONRIBOSOMAL PEPTIDE SYNTHETASE"/>
    <property type="match status" value="1"/>
</dbReference>
<dbReference type="SUPFAM" id="SSF56801">
    <property type="entry name" value="Acetyl-CoA synthetase-like"/>
    <property type="match status" value="1"/>
</dbReference>
<evidence type="ECO:0000313" key="4">
    <source>
        <dbReference type="EMBL" id="MFD2464081.1"/>
    </source>
</evidence>
<dbReference type="Gene3D" id="3.40.50.12780">
    <property type="entry name" value="N-terminal domain of ligase-like"/>
    <property type="match status" value="1"/>
</dbReference>
<dbReference type="InterPro" id="IPR045851">
    <property type="entry name" value="AMP-bd_C_sf"/>
</dbReference>
<dbReference type="Gene3D" id="3.30.559.30">
    <property type="entry name" value="Nonribosomal peptide synthetase, condensation domain"/>
    <property type="match status" value="1"/>
</dbReference>
<dbReference type="Gene3D" id="3.30.300.30">
    <property type="match status" value="1"/>
</dbReference>
<dbReference type="Pfam" id="PF00668">
    <property type="entry name" value="Condensation"/>
    <property type="match status" value="1"/>
</dbReference>
<dbReference type="CDD" id="cd12117">
    <property type="entry name" value="A_NRPS_Srf_like"/>
    <property type="match status" value="1"/>
</dbReference>
<dbReference type="InterPro" id="IPR000873">
    <property type="entry name" value="AMP-dep_synth/lig_dom"/>
</dbReference>
<feature type="domain" description="AMP-dependent synthetase/ligase" evidence="1">
    <location>
        <begin position="276"/>
        <end position="620"/>
    </location>
</feature>
<evidence type="ECO:0000259" key="1">
    <source>
        <dbReference type="Pfam" id="PF00501"/>
    </source>
</evidence>
<evidence type="ECO:0000259" key="2">
    <source>
        <dbReference type="Pfam" id="PF00668"/>
    </source>
</evidence>
<dbReference type="InterPro" id="IPR001242">
    <property type="entry name" value="Condensation_dom"/>
</dbReference>
<dbReference type="RefSeq" id="WP_345407583.1">
    <property type="nucleotide sequence ID" value="NZ_BAABHG010000023.1"/>
</dbReference>
<dbReference type="SUPFAM" id="SSF52777">
    <property type="entry name" value="CoA-dependent acyltransferases"/>
    <property type="match status" value="1"/>
</dbReference>
<dbReference type="InterPro" id="IPR010071">
    <property type="entry name" value="AA_adenyl_dom"/>
</dbReference>
<dbReference type="PROSITE" id="PS00455">
    <property type="entry name" value="AMP_BINDING"/>
    <property type="match status" value="1"/>
</dbReference>
<dbReference type="InterPro" id="IPR025110">
    <property type="entry name" value="AMP-bd_C"/>
</dbReference>
<name>A0ABW5GT27_9PSEU</name>
<dbReference type="EMBL" id="JBHUKU010000024">
    <property type="protein sequence ID" value="MFD2464081.1"/>
    <property type="molecule type" value="Genomic_DNA"/>
</dbReference>
<organism evidence="4 5">
    <name type="scientific">Amycolatopsis samaneae</name>
    <dbReference type="NCBI Taxonomy" id="664691"/>
    <lineage>
        <taxon>Bacteria</taxon>
        <taxon>Bacillati</taxon>
        <taxon>Actinomycetota</taxon>
        <taxon>Actinomycetes</taxon>
        <taxon>Pseudonocardiales</taxon>
        <taxon>Pseudonocardiaceae</taxon>
        <taxon>Amycolatopsis</taxon>
    </lineage>
</organism>
<reference evidence="5" key="1">
    <citation type="journal article" date="2019" name="Int. J. Syst. Evol. Microbiol.">
        <title>The Global Catalogue of Microorganisms (GCM) 10K type strain sequencing project: providing services to taxonomists for standard genome sequencing and annotation.</title>
        <authorList>
            <consortium name="The Broad Institute Genomics Platform"/>
            <consortium name="The Broad Institute Genome Sequencing Center for Infectious Disease"/>
            <person name="Wu L."/>
            <person name="Ma J."/>
        </authorList>
    </citation>
    <scope>NUCLEOTIDE SEQUENCE [LARGE SCALE GENOMIC DNA]</scope>
    <source>
        <strain evidence="5">CGMCC 4.7643</strain>
    </source>
</reference>
<feature type="domain" description="Condensation" evidence="2">
    <location>
        <begin position="100"/>
        <end position="233"/>
    </location>
</feature>
<dbReference type="Pfam" id="PF13193">
    <property type="entry name" value="AMP-binding_C"/>
    <property type="match status" value="1"/>
</dbReference>
<gene>
    <name evidence="4" type="ORF">ACFSYJ_36065</name>
</gene>
<comment type="caution">
    <text evidence="4">The sequence shown here is derived from an EMBL/GenBank/DDBJ whole genome shotgun (WGS) entry which is preliminary data.</text>
</comment>
<evidence type="ECO:0000259" key="3">
    <source>
        <dbReference type="Pfam" id="PF13193"/>
    </source>
</evidence>
<accession>A0ABW5GT27</accession>
<feature type="domain" description="AMP-binding enzyme C-terminal" evidence="3">
    <location>
        <begin position="683"/>
        <end position="753"/>
    </location>
</feature>
<dbReference type="Pfam" id="PF00501">
    <property type="entry name" value="AMP-binding"/>
    <property type="match status" value="1"/>
</dbReference>
<dbReference type="NCBIfam" id="TIGR01733">
    <property type="entry name" value="AA-adenyl-dom"/>
    <property type="match status" value="1"/>
</dbReference>
<dbReference type="InterPro" id="IPR042099">
    <property type="entry name" value="ANL_N_sf"/>
</dbReference>
<dbReference type="InterPro" id="IPR020845">
    <property type="entry name" value="AMP-binding_CS"/>
</dbReference>
<proteinExistence type="predicted"/>
<dbReference type="PANTHER" id="PTHR45527:SF1">
    <property type="entry name" value="FATTY ACID SYNTHASE"/>
    <property type="match status" value="1"/>
</dbReference>